<sequence>MKLIQTHIIYTLTCLVLFGCVKDRGNYSEIAVPDLAIKSYSIYVNDKKLTAEQSANLLLNTNDNLKIEFEEDQINGITPTYQWMIYEVDPVLKPGSTPEAAQQIGTTKNLDQKFGKGPGKYKLFRKLINSNNNDAYFTEFNIIVESINGLLVYQVDGNGTGDYSMLRTSEMNLGLPEDRMGVRHAIYSSINASHPIKNPSHLWIRQTGDANYDDQIFAISQQDWNQINYRTHIWEHANKESVFAFPLEGNFNPLGHMMGSNKLEYLIQNGEVYNIDYMTGPSTPKFIQLSENGMFYSPYMMTIPTDMQTFRMYSNIVFNQTLQRFEYDNFNYLMSFFPTQGPLGGDDIDISNTMMQLLYMEKGKDFSIGSVMKDNDGKIHFIRFDITDPMASICSHHIDLSAMSNTAQDNSLWAISERGSFAFFATGNKVYLLNYEQQTITPIVNDIPGDAQISALKILKDSSNPAYDNAILYVIYNQGQAGTLQQYEFNPLSGQLKGASKKTFTGFNKIIDLIFKK</sequence>
<dbReference type="Proteomes" id="UP000295292">
    <property type="component" value="Unassembled WGS sequence"/>
</dbReference>
<dbReference type="RefSeq" id="WP_133584195.1">
    <property type="nucleotide sequence ID" value="NZ_SNYV01000013.1"/>
</dbReference>
<evidence type="ECO:0008006" key="3">
    <source>
        <dbReference type="Google" id="ProtNLM"/>
    </source>
</evidence>
<comment type="caution">
    <text evidence="1">The sequence shown here is derived from an EMBL/GenBank/DDBJ whole genome shotgun (WGS) entry which is preliminary data.</text>
</comment>
<name>A0A4R6WNX8_9SPHI</name>
<keyword evidence="2" id="KW-1185">Reference proteome</keyword>
<gene>
    <name evidence="1" type="ORF">CLV99_1896</name>
</gene>
<evidence type="ECO:0000313" key="1">
    <source>
        <dbReference type="EMBL" id="TDQ77925.1"/>
    </source>
</evidence>
<dbReference type="PROSITE" id="PS51257">
    <property type="entry name" value="PROKAR_LIPOPROTEIN"/>
    <property type="match status" value="1"/>
</dbReference>
<evidence type="ECO:0000313" key="2">
    <source>
        <dbReference type="Proteomes" id="UP000295292"/>
    </source>
</evidence>
<proteinExistence type="predicted"/>
<dbReference type="AlphaFoldDB" id="A0A4R6WNX8"/>
<organism evidence="1 2">
    <name type="scientific">Sphingobacterium yanglingense</name>
    <dbReference type="NCBI Taxonomy" id="1437280"/>
    <lineage>
        <taxon>Bacteria</taxon>
        <taxon>Pseudomonadati</taxon>
        <taxon>Bacteroidota</taxon>
        <taxon>Sphingobacteriia</taxon>
        <taxon>Sphingobacteriales</taxon>
        <taxon>Sphingobacteriaceae</taxon>
        <taxon>Sphingobacterium</taxon>
    </lineage>
</organism>
<dbReference type="OrthoDB" id="1095195at2"/>
<reference evidence="1 2" key="1">
    <citation type="submission" date="2019-03" db="EMBL/GenBank/DDBJ databases">
        <title>Genomic Encyclopedia of Archaeal and Bacterial Type Strains, Phase II (KMG-II): from individual species to whole genera.</title>
        <authorList>
            <person name="Goeker M."/>
        </authorList>
    </citation>
    <scope>NUCLEOTIDE SEQUENCE [LARGE SCALE GENOMIC DNA]</scope>
    <source>
        <strain evidence="1 2">DSM 28353</strain>
    </source>
</reference>
<protein>
    <recommendedName>
        <fullName evidence="3">PKD family protein</fullName>
    </recommendedName>
</protein>
<dbReference type="EMBL" id="SNYV01000013">
    <property type="protein sequence ID" value="TDQ77925.1"/>
    <property type="molecule type" value="Genomic_DNA"/>
</dbReference>
<accession>A0A4R6WNX8</accession>